<dbReference type="RefSeq" id="WP_095132266.1">
    <property type="nucleotide sequence ID" value="NZ_NIBG01000004.1"/>
</dbReference>
<dbReference type="Gene3D" id="1.20.120.940">
    <property type="entry name" value="Putative aromatic acid exporter, C-terminal domain"/>
    <property type="match status" value="1"/>
</dbReference>
<gene>
    <name evidence="8" type="ORF">CCE28_06710</name>
</gene>
<dbReference type="OrthoDB" id="357521at2"/>
<dbReference type="Proteomes" id="UP000216024">
    <property type="component" value="Unassembled WGS sequence"/>
</dbReference>
<dbReference type="Pfam" id="PF11728">
    <property type="entry name" value="ArAE_1_C"/>
    <property type="match status" value="1"/>
</dbReference>
<feature type="transmembrane region" description="Helical" evidence="6">
    <location>
        <begin position="49"/>
        <end position="70"/>
    </location>
</feature>
<protein>
    <recommendedName>
        <fullName evidence="7">Putative aromatic acid exporter C-terminal domain-containing protein</fullName>
    </recommendedName>
</protein>
<dbReference type="EMBL" id="NIBG01000004">
    <property type="protein sequence ID" value="PAB60062.1"/>
    <property type="molecule type" value="Genomic_DNA"/>
</dbReference>
<feature type="transmembrane region" description="Helical" evidence="6">
    <location>
        <begin position="12"/>
        <end position="29"/>
    </location>
</feature>
<dbReference type="InterPro" id="IPR010343">
    <property type="entry name" value="ArAE_1"/>
</dbReference>
<evidence type="ECO:0000256" key="4">
    <source>
        <dbReference type="ARBA" id="ARBA00022989"/>
    </source>
</evidence>
<comment type="caution">
    <text evidence="8">The sequence shown here is derived from an EMBL/GenBank/DDBJ whole genome shotgun (WGS) entry which is preliminary data.</text>
</comment>
<sequence>MKNLFYRGTKVAIGFILSIFIADFFGLKYSPSAGMICMISILDTRLQTYVVGIKRLITSIAAIILATILFQVGGHNLTVLGIFLIIFIPILTIFKVTEGLTVSTVLVSHIYNIQSLSLDIMLNEIGLLLTGVIVALGMNLHIPNKEKEIRDIQLEVEELIKTILHNMKLQLLNQCSIEEQEDSLERLDRIISKGFDHAINFNNNFILKDNSYFIKYFQMRRKQYEILVNMEKHFEKMFITVDKAKLLSEFTENLANELNECNTGEHLLVKADFIKKHYQDTELPKTREEFENRAVLYQYFNDLVYFIEIKSKFMMANLEIKYCNIV</sequence>
<evidence type="ECO:0000313" key="9">
    <source>
        <dbReference type="Proteomes" id="UP000216024"/>
    </source>
</evidence>
<feature type="domain" description="Putative aromatic acid exporter C-terminal" evidence="7">
    <location>
        <begin position="146"/>
        <end position="311"/>
    </location>
</feature>
<keyword evidence="9" id="KW-1185">Reference proteome</keyword>
<evidence type="ECO:0000256" key="1">
    <source>
        <dbReference type="ARBA" id="ARBA00004651"/>
    </source>
</evidence>
<reference evidence="8 9" key="1">
    <citation type="submission" date="2017-06" db="EMBL/GenBank/DDBJ databases">
        <title>Draft genome sequence of anaerobic fermentative bacterium Anaeromicrobium sediminis DY2726D isolated from West Pacific Ocean sediments.</title>
        <authorList>
            <person name="Zeng X."/>
        </authorList>
    </citation>
    <scope>NUCLEOTIDE SEQUENCE [LARGE SCALE GENOMIC DNA]</scope>
    <source>
        <strain evidence="8 9">DY2726D</strain>
    </source>
</reference>
<name>A0A267MKX1_9FIRM</name>
<keyword evidence="5 6" id="KW-0472">Membrane</keyword>
<evidence type="ECO:0000256" key="3">
    <source>
        <dbReference type="ARBA" id="ARBA00022692"/>
    </source>
</evidence>
<feature type="transmembrane region" description="Helical" evidence="6">
    <location>
        <begin position="116"/>
        <end position="140"/>
    </location>
</feature>
<feature type="transmembrane region" description="Helical" evidence="6">
    <location>
        <begin position="77"/>
        <end position="96"/>
    </location>
</feature>
<evidence type="ECO:0000256" key="2">
    <source>
        <dbReference type="ARBA" id="ARBA00022475"/>
    </source>
</evidence>
<evidence type="ECO:0000259" key="7">
    <source>
        <dbReference type="Pfam" id="PF11728"/>
    </source>
</evidence>
<keyword evidence="2" id="KW-1003">Cell membrane</keyword>
<dbReference type="InterPro" id="IPR038323">
    <property type="entry name" value="ArAE_1_C_sf"/>
</dbReference>
<dbReference type="Pfam" id="PF06081">
    <property type="entry name" value="ArAE_1"/>
    <property type="match status" value="1"/>
</dbReference>
<dbReference type="PANTHER" id="PTHR40064:SF1">
    <property type="entry name" value="MEMBRANE PROTEIN"/>
    <property type="match status" value="1"/>
</dbReference>
<proteinExistence type="predicted"/>
<evidence type="ECO:0000256" key="6">
    <source>
        <dbReference type="SAM" id="Phobius"/>
    </source>
</evidence>
<keyword evidence="3 6" id="KW-0812">Transmembrane</keyword>
<dbReference type="GO" id="GO:0005886">
    <property type="term" value="C:plasma membrane"/>
    <property type="evidence" value="ECO:0007669"/>
    <property type="project" value="UniProtKB-SubCell"/>
</dbReference>
<comment type="subcellular location">
    <subcellularLocation>
        <location evidence="1">Cell membrane</location>
        <topology evidence="1">Multi-pass membrane protein</topology>
    </subcellularLocation>
</comment>
<dbReference type="InterPro" id="IPR052984">
    <property type="entry name" value="UPF0421"/>
</dbReference>
<dbReference type="InterPro" id="IPR021062">
    <property type="entry name" value="ArAE_1_C"/>
</dbReference>
<evidence type="ECO:0000256" key="5">
    <source>
        <dbReference type="ARBA" id="ARBA00023136"/>
    </source>
</evidence>
<dbReference type="AlphaFoldDB" id="A0A267MKX1"/>
<keyword evidence="4 6" id="KW-1133">Transmembrane helix</keyword>
<accession>A0A267MKX1</accession>
<organism evidence="8 9">
    <name type="scientific">Anaeromicrobium sediminis</name>
    <dbReference type="NCBI Taxonomy" id="1478221"/>
    <lineage>
        <taxon>Bacteria</taxon>
        <taxon>Bacillati</taxon>
        <taxon>Bacillota</taxon>
        <taxon>Clostridia</taxon>
        <taxon>Peptostreptococcales</taxon>
        <taxon>Thermotaleaceae</taxon>
        <taxon>Anaeromicrobium</taxon>
    </lineage>
</organism>
<evidence type="ECO:0000313" key="8">
    <source>
        <dbReference type="EMBL" id="PAB60062.1"/>
    </source>
</evidence>
<dbReference type="PANTHER" id="PTHR40064">
    <property type="entry name" value="MEMBRANE PROTEIN-RELATED"/>
    <property type="match status" value="1"/>
</dbReference>